<dbReference type="Proteomes" id="UP000322667">
    <property type="component" value="Chromosome D10"/>
</dbReference>
<keyword evidence="3" id="KW-1185">Reference proteome</keyword>
<evidence type="ECO:0000313" key="3">
    <source>
        <dbReference type="Proteomes" id="UP000322667"/>
    </source>
</evidence>
<organism evidence="2 3">
    <name type="scientific">Gossypium tomentosum</name>
    <name type="common">Hawaiian cotton</name>
    <name type="synonym">Gossypium sandvicense</name>
    <dbReference type="NCBI Taxonomy" id="34277"/>
    <lineage>
        <taxon>Eukaryota</taxon>
        <taxon>Viridiplantae</taxon>
        <taxon>Streptophyta</taxon>
        <taxon>Embryophyta</taxon>
        <taxon>Tracheophyta</taxon>
        <taxon>Spermatophyta</taxon>
        <taxon>Magnoliopsida</taxon>
        <taxon>eudicotyledons</taxon>
        <taxon>Gunneridae</taxon>
        <taxon>Pentapetalae</taxon>
        <taxon>rosids</taxon>
        <taxon>malvids</taxon>
        <taxon>Malvales</taxon>
        <taxon>Malvaceae</taxon>
        <taxon>Malvoideae</taxon>
        <taxon>Gossypium</taxon>
    </lineage>
</organism>
<accession>A0A5D2JA68</accession>
<sequence>MNQWPKGKDPYAFSQSRFGNGEPPSNRASRGVSGLLEEVGRG</sequence>
<feature type="region of interest" description="Disordered" evidence="1">
    <location>
        <begin position="1"/>
        <end position="42"/>
    </location>
</feature>
<evidence type="ECO:0000313" key="2">
    <source>
        <dbReference type="EMBL" id="TYH51266.1"/>
    </source>
</evidence>
<protein>
    <submittedName>
        <fullName evidence="2">Uncharacterized protein</fullName>
    </submittedName>
</protein>
<dbReference type="AlphaFoldDB" id="A0A5D2JA68"/>
<name>A0A5D2JA68_GOSTO</name>
<reference evidence="2 3" key="1">
    <citation type="submission" date="2019-07" db="EMBL/GenBank/DDBJ databases">
        <title>WGS assembly of Gossypium tomentosum.</title>
        <authorList>
            <person name="Chen Z.J."/>
            <person name="Sreedasyam A."/>
            <person name="Ando A."/>
            <person name="Song Q."/>
            <person name="De L."/>
            <person name="Hulse-Kemp A."/>
            <person name="Ding M."/>
            <person name="Ye W."/>
            <person name="Kirkbride R."/>
            <person name="Jenkins J."/>
            <person name="Plott C."/>
            <person name="Lovell J."/>
            <person name="Lin Y.-M."/>
            <person name="Vaughn R."/>
            <person name="Liu B."/>
            <person name="Li W."/>
            <person name="Simpson S."/>
            <person name="Scheffler B."/>
            <person name="Saski C."/>
            <person name="Grover C."/>
            <person name="Hu G."/>
            <person name="Conover J."/>
            <person name="Carlson J."/>
            <person name="Shu S."/>
            <person name="Boston L."/>
            <person name="Williams M."/>
            <person name="Peterson D."/>
            <person name="Mcgee K."/>
            <person name="Jones D."/>
            <person name="Wendel J."/>
            <person name="Stelly D."/>
            <person name="Grimwood J."/>
            <person name="Schmutz J."/>
        </authorList>
    </citation>
    <scope>NUCLEOTIDE SEQUENCE [LARGE SCALE GENOMIC DNA]</scope>
    <source>
        <strain evidence="2">7179.01</strain>
    </source>
</reference>
<evidence type="ECO:0000256" key="1">
    <source>
        <dbReference type="SAM" id="MobiDB-lite"/>
    </source>
</evidence>
<dbReference type="EMBL" id="CM017632">
    <property type="protein sequence ID" value="TYH51266.1"/>
    <property type="molecule type" value="Genomic_DNA"/>
</dbReference>
<proteinExistence type="predicted"/>
<gene>
    <name evidence="2" type="ORF">ES332_D10G261000v1</name>
</gene>